<evidence type="ECO:0000313" key="8">
    <source>
        <dbReference type="EMBL" id="GHD56091.1"/>
    </source>
</evidence>
<dbReference type="EMBL" id="BMYO01000001">
    <property type="protein sequence ID" value="GHD56091.1"/>
    <property type="molecule type" value="Genomic_DNA"/>
</dbReference>
<evidence type="ECO:0000256" key="6">
    <source>
        <dbReference type="ARBA" id="ARBA00022837"/>
    </source>
</evidence>
<evidence type="ECO:0000256" key="3">
    <source>
        <dbReference type="ARBA" id="ARBA00022723"/>
    </source>
</evidence>
<dbReference type="PANTHER" id="PTHR33938">
    <property type="entry name" value="FERULOYL ESTERASE B-RELATED"/>
    <property type="match status" value="1"/>
</dbReference>
<reference evidence="9" key="1">
    <citation type="journal article" date="2019" name="Int. J. Syst. Evol. Microbiol.">
        <title>The Global Catalogue of Microorganisms (GCM) 10K type strain sequencing project: providing services to taxonomists for standard genome sequencing and annotation.</title>
        <authorList>
            <consortium name="The Broad Institute Genomics Platform"/>
            <consortium name="The Broad Institute Genome Sequencing Center for Infectious Disease"/>
            <person name="Wu L."/>
            <person name="Ma J."/>
        </authorList>
    </citation>
    <scope>NUCLEOTIDE SEQUENCE [LARGE SCALE GENOMIC DNA]</scope>
    <source>
        <strain evidence="9">KCTC 23701</strain>
    </source>
</reference>
<evidence type="ECO:0000256" key="1">
    <source>
        <dbReference type="ARBA" id="ARBA00006249"/>
    </source>
</evidence>
<protein>
    <submittedName>
        <fullName evidence="8">Feruloyl esterase</fullName>
    </submittedName>
</protein>
<keyword evidence="7" id="KW-1015">Disulfide bond</keyword>
<dbReference type="Proteomes" id="UP000604737">
    <property type="component" value="Unassembled WGS sequence"/>
</dbReference>
<organism evidence="8 9">
    <name type="scientific">Jeongeupia chitinilytica</name>
    <dbReference type="NCBI Taxonomy" id="1041641"/>
    <lineage>
        <taxon>Bacteria</taxon>
        <taxon>Pseudomonadati</taxon>
        <taxon>Pseudomonadota</taxon>
        <taxon>Betaproteobacteria</taxon>
        <taxon>Neisseriales</taxon>
        <taxon>Chitinibacteraceae</taxon>
        <taxon>Jeongeupia</taxon>
    </lineage>
</organism>
<dbReference type="InterPro" id="IPR011118">
    <property type="entry name" value="Tannase/feruloyl_esterase"/>
</dbReference>
<keyword evidence="4" id="KW-0732">Signal</keyword>
<keyword evidence="2" id="KW-0719">Serine esterase</keyword>
<name>A0ABQ3GUR5_9NEIS</name>
<keyword evidence="6" id="KW-0106">Calcium</keyword>
<sequence length="541" mass="57289">MLWICALAGGLAGCAQLPSRTPVKPEGEACEALKGRQLAASAIALPTRGAVVDGAAWLPVPGSTVEYCRVQGRIDPVDPDAPPIRFELGLPSNWNGKSLHLGGGGYNGTVVAATGNVPAPPLNVPVPLARGYATFGSDSGHEAAPPYSDDPATRSLDGRFLQNDEALHNFAGDALKKTHDVATQLLTTYYGRAPVQRYFAGGSTGGREAFAVVQRWPDDYDGVISAYPAWNAATLDLAFGRIARALAQPGAYLDPAKQTLLYQAQIAACDANDGARDGLISRPDACRFTAKSLRCAKGRDLGDHCLSDAQIAAVSTMATPMRLHYPVASGETGYPGFNVLSGADLRGFLGWGSQAPTSPAQLGQPYLSQFWDHWVRFGVTRDPAFDSRKLDPERAGPEAGRISVLTALQDVNRTDLGRFAGRGGKLIVLHGAADALVSTRATIDYMERVRAGMGSAATDAFTRFYVIPGYGHVNGAFKASWDSLAALDRWVVDGVAPGAEVVADANAGTLGRTRPLCRYPAWPRYRSGDVNVAASFECVKD</sequence>
<keyword evidence="5" id="KW-0378">Hydrolase</keyword>
<evidence type="ECO:0000256" key="2">
    <source>
        <dbReference type="ARBA" id="ARBA00022487"/>
    </source>
</evidence>
<comment type="caution">
    <text evidence="8">The sequence shown here is derived from an EMBL/GenBank/DDBJ whole genome shotgun (WGS) entry which is preliminary data.</text>
</comment>
<evidence type="ECO:0000313" key="9">
    <source>
        <dbReference type="Proteomes" id="UP000604737"/>
    </source>
</evidence>
<dbReference type="PANTHER" id="PTHR33938:SF15">
    <property type="entry name" value="FERULOYL ESTERASE B-RELATED"/>
    <property type="match status" value="1"/>
</dbReference>
<dbReference type="Pfam" id="PF07519">
    <property type="entry name" value="Tannase"/>
    <property type="match status" value="1"/>
</dbReference>
<dbReference type="InterPro" id="IPR029058">
    <property type="entry name" value="AB_hydrolase_fold"/>
</dbReference>
<evidence type="ECO:0000256" key="4">
    <source>
        <dbReference type="ARBA" id="ARBA00022729"/>
    </source>
</evidence>
<evidence type="ECO:0000256" key="7">
    <source>
        <dbReference type="ARBA" id="ARBA00023157"/>
    </source>
</evidence>
<gene>
    <name evidence="8" type="ORF">GCM10007350_02530</name>
</gene>
<accession>A0ABQ3GUR5</accession>
<proteinExistence type="inferred from homology"/>
<dbReference type="SUPFAM" id="SSF53474">
    <property type="entry name" value="alpha/beta-Hydrolases"/>
    <property type="match status" value="1"/>
</dbReference>
<keyword evidence="9" id="KW-1185">Reference proteome</keyword>
<dbReference type="Gene3D" id="3.40.50.1820">
    <property type="entry name" value="alpha/beta hydrolase"/>
    <property type="match status" value="1"/>
</dbReference>
<evidence type="ECO:0000256" key="5">
    <source>
        <dbReference type="ARBA" id="ARBA00022801"/>
    </source>
</evidence>
<comment type="similarity">
    <text evidence="1">Belongs to the tannase family.</text>
</comment>
<keyword evidence="3" id="KW-0479">Metal-binding</keyword>